<comment type="similarity">
    <text evidence="1">Belongs to the ABC transporter superfamily.</text>
</comment>
<keyword evidence="7" id="KW-1185">Reference proteome</keyword>
<reference evidence="6 7" key="1">
    <citation type="submission" date="2017-08" db="EMBL/GenBank/DDBJ databases">
        <title>Substantial Increase in Enzyme Production by Combined Drug-Resistance Mutations in Paenibacillus agaridevorans.</title>
        <authorList>
            <person name="Tanaka Y."/>
            <person name="Funane K."/>
            <person name="Hosaka T."/>
            <person name="Shiwa Y."/>
            <person name="Fujita N."/>
            <person name="Miyazaki T."/>
            <person name="Yoshikawa H."/>
            <person name="Murakami K."/>
            <person name="Kasahara K."/>
            <person name="Inaoka T."/>
            <person name="Hiraga Y."/>
            <person name="Ochi K."/>
        </authorList>
    </citation>
    <scope>NUCLEOTIDE SEQUENCE [LARGE SCALE GENOMIC DNA]</scope>
    <source>
        <strain evidence="6 7">T-3040</strain>
    </source>
</reference>
<dbReference type="EMBL" id="BDQX01000339">
    <property type="protein sequence ID" value="GBG10619.1"/>
    <property type="molecule type" value="Genomic_DNA"/>
</dbReference>
<evidence type="ECO:0000256" key="4">
    <source>
        <dbReference type="ARBA" id="ARBA00022840"/>
    </source>
</evidence>
<dbReference type="Proteomes" id="UP000245202">
    <property type="component" value="Unassembled WGS sequence"/>
</dbReference>
<dbReference type="InterPro" id="IPR017871">
    <property type="entry name" value="ABC_transporter-like_CS"/>
</dbReference>
<dbReference type="SMART" id="SM00382">
    <property type="entry name" value="AAA"/>
    <property type="match status" value="1"/>
</dbReference>
<keyword evidence="3" id="KW-0547">Nucleotide-binding</keyword>
<dbReference type="PANTHER" id="PTHR43335">
    <property type="entry name" value="ABC TRANSPORTER, ATP-BINDING PROTEIN"/>
    <property type="match status" value="1"/>
</dbReference>
<gene>
    <name evidence="6" type="ORF">PAT3040_05370</name>
</gene>
<evidence type="ECO:0000259" key="5">
    <source>
        <dbReference type="PROSITE" id="PS50893"/>
    </source>
</evidence>
<dbReference type="PANTHER" id="PTHR43335:SF8">
    <property type="entry name" value="ABC TRANSPORTER, ATP-BINDING PROTEIN"/>
    <property type="match status" value="1"/>
</dbReference>
<sequence length="308" mass="34490">MQECIIELNQISKAYRSRTVLHPIDLQLYRGEIFGLIGRNGAGKSTLLKLLGGLIYPTGGSMRLFERSTCEQRSLHERMGLLVENPGLYTQLSGFDNMELLADAYGMKARKPRIEELLDRVGLADSSRRKVKEYSLGMKQRLGIALALLGSPDVLVLDEPINGLDPQGIVDIRHLLLELNKTGLTIVIASHILEELSKMATRFGILHEGRMVEIVSRDELLQQCEQRIEIRLTEPEAAIPILEAELGIRRYKLLDSQLLQVYDEHAELYQIHAALVKGGVTVHGIARQQVSLEQYFLERTGSGGVRNA</sequence>
<organism evidence="6 7">
    <name type="scientific">Paenibacillus agaridevorans</name>
    <dbReference type="NCBI Taxonomy" id="171404"/>
    <lineage>
        <taxon>Bacteria</taxon>
        <taxon>Bacillati</taxon>
        <taxon>Bacillota</taxon>
        <taxon>Bacilli</taxon>
        <taxon>Bacillales</taxon>
        <taxon>Paenibacillaceae</taxon>
        <taxon>Paenibacillus</taxon>
    </lineage>
</organism>
<evidence type="ECO:0000313" key="7">
    <source>
        <dbReference type="Proteomes" id="UP000245202"/>
    </source>
</evidence>
<dbReference type="RefSeq" id="WP_108995086.1">
    <property type="nucleotide sequence ID" value="NZ_BDQX01000339.1"/>
</dbReference>
<dbReference type="Gene3D" id="3.40.50.300">
    <property type="entry name" value="P-loop containing nucleotide triphosphate hydrolases"/>
    <property type="match status" value="1"/>
</dbReference>
<dbReference type="AlphaFoldDB" id="A0A2R5EY76"/>
<dbReference type="SUPFAM" id="SSF52540">
    <property type="entry name" value="P-loop containing nucleoside triphosphate hydrolases"/>
    <property type="match status" value="1"/>
</dbReference>
<dbReference type="GO" id="GO:0005524">
    <property type="term" value="F:ATP binding"/>
    <property type="evidence" value="ECO:0007669"/>
    <property type="project" value="UniProtKB-KW"/>
</dbReference>
<evidence type="ECO:0000256" key="2">
    <source>
        <dbReference type="ARBA" id="ARBA00022448"/>
    </source>
</evidence>
<keyword evidence="4" id="KW-0067">ATP-binding</keyword>
<evidence type="ECO:0000256" key="1">
    <source>
        <dbReference type="ARBA" id="ARBA00005417"/>
    </source>
</evidence>
<comment type="caution">
    <text evidence="6">The sequence shown here is derived from an EMBL/GenBank/DDBJ whole genome shotgun (WGS) entry which is preliminary data.</text>
</comment>
<proteinExistence type="inferred from homology"/>
<dbReference type="PROSITE" id="PS00211">
    <property type="entry name" value="ABC_TRANSPORTER_1"/>
    <property type="match status" value="1"/>
</dbReference>
<dbReference type="InterPro" id="IPR003593">
    <property type="entry name" value="AAA+_ATPase"/>
</dbReference>
<keyword evidence="2" id="KW-0813">Transport</keyword>
<accession>A0A2R5EY76</accession>
<dbReference type="GO" id="GO:0016887">
    <property type="term" value="F:ATP hydrolysis activity"/>
    <property type="evidence" value="ECO:0007669"/>
    <property type="project" value="InterPro"/>
</dbReference>
<dbReference type="InterPro" id="IPR027417">
    <property type="entry name" value="P-loop_NTPase"/>
</dbReference>
<dbReference type="Pfam" id="PF00005">
    <property type="entry name" value="ABC_tran"/>
    <property type="match status" value="1"/>
</dbReference>
<dbReference type="PROSITE" id="PS50893">
    <property type="entry name" value="ABC_TRANSPORTER_2"/>
    <property type="match status" value="1"/>
</dbReference>
<name>A0A2R5EY76_9BACL</name>
<evidence type="ECO:0000256" key="3">
    <source>
        <dbReference type="ARBA" id="ARBA00022741"/>
    </source>
</evidence>
<evidence type="ECO:0000313" key="6">
    <source>
        <dbReference type="EMBL" id="GBG10619.1"/>
    </source>
</evidence>
<protein>
    <recommendedName>
        <fullName evidence="5">ABC transporter domain-containing protein</fullName>
    </recommendedName>
</protein>
<feature type="domain" description="ABC transporter" evidence="5">
    <location>
        <begin position="6"/>
        <end position="233"/>
    </location>
</feature>
<dbReference type="InterPro" id="IPR003439">
    <property type="entry name" value="ABC_transporter-like_ATP-bd"/>
</dbReference>